<evidence type="ECO:0000313" key="4">
    <source>
        <dbReference type="Proteomes" id="UP000288805"/>
    </source>
</evidence>
<reference evidence="3 4" key="1">
    <citation type="journal article" date="2018" name="PLoS Genet.">
        <title>Population sequencing reveals clonal diversity and ancestral inbreeding in the grapevine cultivar Chardonnay.</title>
        <authorList>
            <person name="Roach M.J."/>
            <person name="Johnson D.L."/>
            <person name="Bohlmann J."/>
            <person name="van Vuuren H.J."/>
            <person name="Jones S.J."/>
            <person name="Pretorius I.S."/>
            <person name="Schmidt S.A."/>
            <person name="Borneman A.R."/>
        </authorList>
    </citation>
    <scope>NUCLEOTIDE SEQUENCE [LARGE SCALE GENOMIC DNA]</scope>
    <source>
        <strain evidence="4">cv. Chardonnay</strain>
        <tissue evidence="3">Leaf</tissue>
    </source>
</reference>
<evidence type="ECO:0000256" key="1">
    <source>
        <dbReference type="SAM" id="MobiDB-lite"/>
    </source>
</evidence>
<feature type="compositionally biased region" description="Polar residues" evidence="1">
    <location>
        <begin position="105"/>
        <end position="117"/>
    </location>
</feature>
<dbReference type="Pfam" id="PF14647">
    <property type="entry name" value="FAM91_N"/>
    <property type="match status" value="1"/>
</dbReference>
<evidence type="ECO:0000259" key="2">
    <source>
        <dbReference type="Pfam" id="PF14647"/>
    </source>
</evidence>
<feature type="region of interest" description="Disordered" evidence="1">
    <location>
        <begin position="98"/>
        <end position="117"/>
    </location>
</feature>
<sequence length="176" mass="18951">MVQCPGLKGLYPTGSSHMKILLRILSSLFRLLYAVFVVSSENATVAELAATLQADLPHLQAAASFACRLGWAVKVIDPSSILEDSIIPGYPKIGLNDEEDGSHATAGSENMSIDGNTVHQGDISRTENYRQASNHTRLAFVVDANITSYLMMGSVSPGLFLPFSFRSTTKFDALSP</sequence>
<proteinExistence type="predicted"/>
<dbReference type="AlphaFoldDB" id="A0A438C3Y2"/>
<evidence type="ECO:0000313" key="3">
    <source>
        <dbReference type="EMBL" id="RVW17849.1"/>
    </source>
</evidence>
<gene>
    <name evidence="3" type="ORF">CK203_078612</name>
</gene>
<dbReference type="PANTHER" id="PTHR28441:SF2">
    <property type="entry name" value="PROTEIN FAM91A1"/>
    <property type="match status" value="1"/>
</dbReference>
<dbReference type="Proteomes" id="UP000288805">
    <property type="component" value="Unassembled WGS sequence"/>
</dbReference>
<comment type="caution">
    <text evidence="3">The sequence shown here is derived from an EMBL/GenBank/DDBJ whole genome shotgun (WGS) entry which is preliminary data.</text>
</comment>
<dbReference type="PANTHER" id="PTHR28441">
    <property type="entry name" value="PROTEIN FAM91A1"/>
    <property type="match status" value="1"/>
</dbReference>
<dbReference type="InterPro" id="IPR028091">
    <property type="entry name" value="FAM91_N_dom"/>
</dbReference>
<name>A0A438C3Y2_VITVI</name>
<protein>
    <recommendedName>
        <fullName evidence="2">FAM91 N-terminal domain-containing protein</fullName>
    </recommendedName>
</protein>
<dbReference type="InterPro" id="IPR039199">
    <property type="entry name" value="FAM91"/>
</dbReference>
<accession>A0A438C3Y2</accession>
<feature type="domain" description="FAM91 N-terminal" evidence="2">
    <location>
        <begin position="30"/>
        <end position="74"/>
    </location>
</feature>
<dbReference type="EMBL" id="QGNW01002573">
    <property type="protein sequence ID" value="RVW17849.1"/>
    <property type="molecule type" value="Genomic_DNA"/>
</dbReference>
<dbReference type="OrthoDB" id="275996at2759"/>
<organism evidence="3 4">
    <name type="scientific">Vitis vinifera</name>
    <name type="common">Grape</name>
    <dbReference type="NCBI Taxonomy" id="29760"/>
    <lineage>
        <taxon>Eukaryota</taxon>
        <taxon>Viridiplantae</taxon>
        <taxon>Streptophyta</taxon>
        <taxon>Embryophyta</taxon>
        <taxon>Tracheophyta</taxon>
        <taxon>Spermatophyta</taxon>
        <taxon>Magnoliopsida</taxon>
        <taxon>eudicotyledons</taxon>
        <taxon>Gunneridae</taxon>
        <taxon>Pentapetalae</taxon>
        <taxon>rosids</taxon>
        <taxon>Vitales</taxon>
        <taxon>Vitaceae</taxon>
        <taxon>Viteae</taxon>
        <taxon>Vitis</taxon>
    </lineage>
</organism>